<dbReference type="Proteomes" id="UP000887576">
    <property type="component" value="Unplaced"/>
</dbReference>
<organism evidence="1 2">
    <name type="scientific">Panagrolaimus sp. JU765</name>
    <dbReference type="NCBI Taxonomy" id="591449"/>
    <lineage>
        <taxon>Eukaryota</taxon>
        <taxon>Metazoa</taxon>
        <taxon>Ecdysozoa</taxon>
        <taxon>Nematoda</taxon>
        <taxon>Chromadorea</taxon>
        <taxon>Rhabditida</taxon>
        <taxon>Tylenchina</taxon>
        <taxon>Panagrolaimomorpha</taxon>
        <taxon>Panagrolaimoidea</taxon>
        <taxon>Panagrolaimidae</taxon>
        <taxon>Panagrolaimus</taxon>
    </lineage>
</organism>
<evidence type="ECO:0000313" key="2">
    <source>
        <dbReference type="WBParaSite" id="JU765_v2.g7382.t2"/>
    </source>
</evidence>
<proteinExistence type="predicted"/>
<evidence type="ECO:0000313" key="1">
    <source>
        <dbReference type="Proteomes" id="UP000887576"/>
    </source>
</evidence>
<name>A0AC34RIX0_9BILA</name>
<accession>A0AC34RIX0</accession>
<reference evidence="2" key="1">
    <citation type="submission" date="2022-11" db="UniProtKB">
        <authorList>
            <consortium name="WormBaseParasite"/>
        </authorList>
    </citation>
    <scope>IDENTIFICATION</scope>
</reference>
<protein>
    <submittedName>
        <fullName evidence="2">Protein kinase domain-containing protein</fullName>
    </submittedName>
</protein>
<sequence>MFMNQSCLGPFFALITLARYGGTFFPIFATNGNSVSSLKSSSTLEDDKIVDKMNPLQCVIANEQFRPQQAPTEIINVTEEISNEGNGCDNAIPPPDIRSQTPTTNRPLIEKPSTSETPTRQKRKRKIGTGTPNIKEAYKKTYVNGDSSSNDISIPHSPSPQPSTVAIISNHVCSSDSNLSPPRLNQNANGFKDSESQTDPINFDAIAQAAAVKNEFMEENKNLRWEISELNKNFDRTKLTLLSTREFLKNLLIEHTKRERNDARKALMRNNLRIGTFHNSLIDGSAAKELNRRKAELDSMKEELVLETANLKKKRGTKEARRVAEVAASSSKDEKDVFVKPELPQFLTQEQLDRRDELLRMRKEIIKKEDIDICAERERLDRDKNAHIRESKRIQYEEASRFKDYGLLNSKYLPITLLGKGGFSEVWRAFDLEECRQTACKIHRVHEEWDDRKKANYVRHAIREKDIHKNLDHPNIVKLYEIFKIDDGTFCSVLEYCDGNDLDFYLKQHRTLPEKETRLIIGQVVDALRYLNEFKTPIIHYDLKPANILLQSGIRRFEIKITDFGLSKTVVNAEGNDDIELTSQGAGTYWYLPPETFKTGPGGAPRISSKVDVWSVGVICYQCIYGKKPFGDDQTQKTILNEGTILKATMVNFPPKPTVSQLAQDFIRKCLQYEPANRADVLELARHEYVKPFTRRNLQQPATLRIFVILLYWSWQIFHSSFYSRILLYSMICFEPSFFMITLVWVPDEVQFMVVTIPKSHFLIINFLWQLSL</sequence>
<dbReference type="WBParaSite" id="JU765_v2.g7382.t2">
    <property type="protein sequence ID" value="JU765_v2.g7382.t2"/>
    <property type="gene ID" value="JU765_v2.g7382"/>
</dbReference>